<dbReference type="GO" id="GO:0018189">
    <property type="term" value="P:pyrroloquinoline quinone biosynthetic process"/>
    <property type="evidence" value="ECO:0007669"/>
    <property type="project" value="UniProtKB-UniPathway"/>
</dbReference>
<evidence type="ECO:0000313" key="4">
    <source>
        <dbReference type="EMBL" id="PPK67202.1"/>
    </source>
</evidence>
<name>A0A2S6GPM1_9PSEU</name>
<proteinExistence type="predicted"/>
<dbReference type="EMBL" id="PTIX01000008">
    <property type="protein sequence ID" value="PPK67202.1"/>
    <property type="molecule type" value="Genomic_DNA"/>
</dbReference>
<dbReference type="Pfam" id="PF05402">
    <property type="entry name" value="PqqD"/>
    <property type="match status" value="1"/>
</dbReference>
<sequence length="90" mass="9887">MPAVTAVPRLRRGVRLGYDPVRQSPVVLFPEGVLLLNTTAEAVLKLCDGLSSLDEIVTGLREQFTGVREDQVGAVLEFLADRHVVSWEDV</sequence>
<dbReference type="InterPro" id="IPR008792">
    <property type="entry name" value="PQQD"/>
</dbReference>
<comment type="subunit">
    <text evidence="2">Monomer. Interacts with PqqE.</text>
</comment>
<dbReference type="InterPro" id="IPR041881">
    <property type="entry name" value="PqqD_sf"/>
</dbReference>
<dbReference type="UniPathway" id="UPA00539"/>
<dbReference type="RefSeq" id="WP_104479946.1">
    <property type="nucleotide sequence ID" value="NZ_CP154825.1"/>
</dbReference>
<protein>
    <submittedName>
        <fullName evidence="4">Pyrroloquinoline quinone biosynthesis protein D</fullName>
    </submittedName>
</protein>
<keyword evidence="3" id="KW-0884">PQQ biosynthesis</keyword>
<evidence type="ECO:0000256" key="1">
    <source>
        <dbReference type="ARBA" id="ARBA00004886"/>
    </source>
</evidence>
<dbReference type="OrthoDB" id="7995890at2"/>
<dbReference type="InterPro" id="IPR022479">
    <property type="entry name" value="PqqD_bac"/>
</dbReference>
<dbReference type="GO" id="GO:0048038">
    <property type="term" value="F:quinone binding"/>
    <property type="evidence" value="ECO:0007669"/>
    <property type="project" value="InterPro"/>
</dbReference>
<gene>
    <name evidence="4" type="ORF">CLV40_108200</name>
</gene>
<accession>A0A2S6GPM1</accession>
<dbReference type="AlphaFoldDB" id="A0A2S6GPM1"/>
<dbReference type="NCBIfam" id="TIGR03859">
    <property type="entry name" value="PQQ_PqqD"/>
    <property type="match status" value="1"/>
</dbReference>
<evidence type="ECO:0000256" key="3">
    <source>
        <dbReference type="ARBA" id="ARBA00022905"/>
    </source>
</evidence>
<dbReference type="Gene3D" id="1.10.10.1150">
    <property type="entry name" value="Coenzyme PQQ synthesis protein D (PqqD)"/>
    <property type="match status" value="1"/>
</dbReference>
<organism evidence="4 5">
    <name type="scientific">Actinokineospora auranticolor</name>
    <dbReference type="NCBI Taxonomy" id="155976"/>
    <lineage>
        <taxon>Bacteria</taxon>
        <taxon>Bacillati</taxon>
        <taxon>Actinomycetota</taxon>
        <taxon>Actinomycetes</taxon>
        <taxon>Pseudonocardiales</taxon>
        <taxon>Pseudonocardiaceae</taxon>
        <taxon>Actinokineospora</taxon>
    </lineage>
</organism>
<evidence type="ECO:0000313" key="5">
    <source>
        <dbReference type="Proteomes" id="UP000239203"/>
    </source>
</evidence>
<reference evidence="4 5" key="1">
    <citation type="submission" date="2018-02" db="EMBL/GenBank/DDBJ databases">
        <title>Genomic Encyclopedia of Archaeal and Bacterial Type Strains, Phase II (KMG-II): from individual species to whole genera.</title>
        <authorList>
            <person name="Goeker M."/>
        </authorList>
    </citation>
    <scope>NUCLEOTIDE SEQUENCE [LARGE SCALE GENOMIC DNA]</scope>
    <source>
        <strain evidence="4 5">YU 961-1</strain>
    </source>
</reference>
<comment type="pathway">
    <text evidence="1">Cofactor biosynthesis; pyrroloquinoline quinone biosynthesis.</text>
</comment>
<dbReference type="Proteomes" id="UP000239203">
    <property type="component" value="Unassembled WGS sequence"/>
</dbReference>
<comment type="caution">
    <text evidence="4">The sequence shown here is derived from an EMBL/GenBank/DDBJ whole genome shotgun (WGS) entry which is preliminary data.</text>
</comment>
<keyword evidence="5" id="KW-1185">Reference proteome</keyword>
<evidence type="ECO:0000256" key="2">
    <source>
        <dbReference type="ARBA" id="ARBA00011741"/>
    </source>
</evidence>